<dbReference type="InterPro" id="IPR029063">
    <property type="entry name" value="SAM-dependent_MTases_sf"/>
</dbReference>
<sequence>MILAPVEGRTRIMSDPVTTPEPAEQQKIDTSVPHSARIWNYWLGGKDNYPVDEAAGDAYTEVFPGIVTIARSSRAFLRRNIAYLVSEAGIRQFLDVGTGLPTAQNTHEVAQGLAPEARIVYVDNDPMVLAHARALLYSTEEGATAYIDANVTDPDRILEVAAKTLDFGRPTALILSNILGHVADHDQARSIVTRLMEALPSGSYLSINDGSRGIDPVFEQAQDAYNNSGAVPYNLRSIDEITAFFDGLELVEPGVVSVTEWRPEPGSGVPEVIAEHGGLARKP</sequence>
<feature type="region of interest" description="Disordered" evidence="1">
    <location>
        <begin position="1"/>
        <end position="27"/>
    </location>
</feature>
<evidence type="ECO:0000256" key="1">
    <source>
        <dbReference type="SAM" id="MobiDB-lite"/>
    </source>
</evidence>
<dbReference type="SUPFAM" id="SSF53335">
    <property type="entry name" value="S-adenosyl-L-methionine-dependent methyltransferases"/>
    <property type="match status" value="1"/>
</dbReference>
<dbReference type="Proteomes" id="UP000181942">
    <property type="component" value="Unassembled WGS sequence"/>
</dbReference>
<dbReference type="GO" id="GO:0008168">
    <property type="term" value="F:methyltransferase activity"/>
    <property type="evidence" value="ECO:0007669"/>
    <property type="project" value="UniProtKB-KW"/>
</dbReference>
<organism evidence="2 3">
    <name type="scientific">Streptomyces mirabilis</name>
    <dbReference type="NCBI Taxonomy" id="68239"/>
    <lineage>
        <taxon>Bacteria</taxon>
        <taxon>Bacillati</taxon>
        <taxon>Actinomycetota</taxon>
        <taxon>Actinomycetes</taxon>
        <taxon>Kitasatosporales</taxon>
        <taxon>Streptomycetaceae</taxon>
        <taxon>Streptomyces</taxon>
    </lineage>
</organism>
<keyword evidence="2" id="KW-0489">Methyltransferase</keyword>
<dbReference type="GO" id="GO:0032259">
    <property type="term" value="P:methylation"/>
    <property type="evidence" value="ECO:0007669"/>
    <property type="project" value="UniProtKB-KW"/>
</dbReference>
<gene>
    <name evidence="2" type="ORF">SAMN02787118_102613</name>
</gene>
<dbReference type="PIRSF" id="PIRSF017393">
    <property type="entry name" value="MTase_SAV2177"/>
    <property type="match status" value="1"/>
</dbReference>
<name>A0A1I2DD83_9ACTN</name>
<keyword evidence="2" id="KW-0808">Transferase</keyword>
<reference evidence="2 3" key="1">
    <citation type="submission" date="2016-10" db="EMBL/GenBank/DDBJ databases">
        <authorList>
            <person name="de Groot N.N."/>
        </authorList>
    </citation>
    <scope>NUCLEOTIDE SEQUENCE [LARGE SCALE GENOMIC DNA]</scope>
    <source>
        <strain evidence="2 3">OK461</strain>
    </source>
</reference>
<dbReference type="InterPro" id="IPR006764">
    <property type="entry name" value="SAM_dep_MeTrfase_SAV2177_type"/>
</dbReference>
<evidence type="ECO:0000313" key="3">
    <source>
        <dbReference type="Proteomes" id="UP000181942"/>
    </source>
</evidence>
<accession>A0A1I2DD83</accession>
<dbReference type="STRING" id="68239.GCA_000745715_08979"/>
<evidence type="ECO:0000313" key="2">
    <source>
        <dbReference type="EMBL" id="SFE78419.1"/>
    </source>
</evidence>
<proteinExistence type="predicted"/>
<dbReference type="Pfam" id="PF04672">
    <property type="entry name" value="Methyltransf_19"/>
    <property type="match status" value="1"/>
</dbReference>
<dbReference type="Gene3D" id="3.40.50.150">
    <property type="entry name" value="Vaccinia Virus protein VP39"/>
    <property type="match status" value="1"/>
</dbReference>
<protein>
    <submittedName>
        <fullName evidence="2">O-Methyltransferase involved in polyketide biosynthesis</fullName>
    </submittedName>
</protein>
<dbReference type="AlphaFoldDB" id="A0A1I2DD83"/>
<dbReference type="EMBL" id="FONR01000002">
    <property type="protein sequence ID" value="SFE78419.1"/>
    <property type="molecule type" value="Genomic_DNA"/>
</dbReference>